<accession>A0A328BBU5</accession>
<protein>
    <submittedName>
        <fullName evidence="1">Uncharacterized protein</fullName>
    </submittedName>
</protein>
<organism evidence="1 2">
    <name type="scientific">Hymenobacter edaphi</name>
    <dbReference type="NCBI Taxonomy" id="2211146"/>
    <lineage>
        <taxon>Bacteria</taxon>
        <taxon>Pseudomonadati</taxon>
        <taxon>Bacteroidota</taxon>
        <taxon>Cytophagia</taxon>
        <taxon>Cytophagales</taxon>
        <taxon>Hymenobacteraceae</taxon>
        <taxon>Hymenobacter</taxon>
    </lineage>
</organism>
<evidence type="ECO:0000313" key="1">
    <source>
        <dbReference type="EMBL" id="RAK63891.1"/>
    </source>
</evidence>
<dbReference type="RefSeq" id="WP_111480009.1">
    <property type="nucleotide sequence ID" value="NZ_QHKM01000008.1"/>
</dbReference>
<gene>
    <name evidence="1" type="ORF">DLM85_20310</name>
</gene>
<dbReference type="EMBL" id="QHKM01000008">
    <property type="protein sequence ID" value="RAK63891.1"/>
    <property type="molecule type" value="Genomic_DNA"/>
</dbReference>
<comment type="caution">
    <text evidence="1">The sequence shown here is derived from an EMBL/GenBank/DDBJ whole genome shotgun (WGS) entry which is preliminary data.</text>
</comment>
<reference evidence="2" key="1">
    <citation type="submission" date="2018-05" db="EMBL/GenBank/DDBJ databases">
        <authorList>
            <person name="Nie L."/>
        </authorList>
    </citation>
    <scope>NUCLEOTIDE SEQUENCE [LARGE SCALE GENOMIC DNA]</scope>
    <source>
        <strain evidence="2">NL</strain>
    </source>
</reference>
<dbReference type="OrthoDB" id="505503at2"/>
<name>A0A328BBU5_9BACT</name>
<proteinExistence type="predicted"/>
<dbReference type="Gene3D" id="3.30.40.220">
    <property type="match status" value="1"/>
</dbReference>
<dbReference type="AlphaFoldDB" id="A0A328BBU5"/>
<sequence>MERYVDLVCASCGKAFQRREAKRNQRLGRQAYCTRACSGRASRENLPAYDPAATYVIARHAANYRDRYTGFREHLRRCCRRGHDATTTLDDLVQQWENQQGKCPYTGLTLVQPGHHACNDVIHTASLDRIDSRLGYVAGNVQFVSMAINYAKNTLTHTEMVMLCRVIAQHWQLENPTAALGLEEA</sequence>
<dbReference type="Proteomes" id="UP000248553">
    <property type="component" value="Unassembled WGS sequence"/>
</dbReference>
<keyword evidence="2" id="KW-1185">Reference proteome</keyword>
<evidence type="ECO:0000313" key="2">
    <source>
        <dbReference type="Proteomes" id="UP000248553"/>
    </source>
</evidence>